<gene>
    <name evidence="2" type="ORF">SDC9_84973</name>
</gene>
<feature type="region of interest" description="Disordered" evidence="1">
    <location>
        <begin position="61"/>
        <end position="81"/>
    </location>
</feature>
<accession>A0A644ZKP7</accession>
<feature type="region of interest" description="Disordered" evidence="1">
    <location>
        <begin position="315"/>
        <end position="345"/>
    </location>
</feature>
<name>A0A644ZKP7_9ZZZZ</name>
<feature type="compositionally biased region" description="Basic and acidic residues" evidence="1">
    <location>
        <begin position="87"/>
        <end position="101"/>
    </location>
</feature>
<evidence type="ECO:0000313" key="2">
    <source>
        <dbReference type="EMBL" id="MPM38344.1"/>
    </source>
</evidence>
<feature type="region of interest" description="Disordered" evidence="1">
    <location>
        <begin position="20"/>
        <end position="41"/>
    </location>
</feature>
<organism evidence="2">
    <name type="scientific">bioreactor metagenome</name>
    <dbReference type="NCBI Taxonomy" id="1076179"/>
    <lineage>
        <taxon>unclassified sequences</taxon>
        <taxon>metagenomes</taxon>
        <taxon>ecological metagenomes</taxon>
    </lineage>
</organism>
<comment type="caution">
    <text evidence="2">The sequence shown here is derived from an EMBL/GenBank/DDBJ whole genome shotgun (WGS) entry which is preliminary data.</text>
</comment>
<protein>
    <submittedName>
        <fullName evidence="2">Uncharacterized protein</fullName>
    </submittedName>
</protein>
<reference evidence="2" key="1">
    <citation type="submission" date="2019-08" db="EMBL/GenBank/DDBJ databases">
        <authorList>
            <person name="Kucharzyk K."/>
            <person name="Murdoch R.W."/>
            <person name="Higgins S."/>
            <person name="Loffler F."/>
        </authorList>
    </citation>
    <scope>NUCLEOTIDE SEQUENCE</scope>
</reference>
<feature type="compositionally biased region" description="Basic and acidic residues" evidence="1">
    <location>
        <begin position="336"/>
        <end position="345"/>
    </location>
</feature>
<dbReference type="EMBL" id="VSSQ01008251">
    <property type="protein sequence ID" value="MPM38344.1"/>
    <property type="molecule type" value="Genomic_DNA"/>
</dbReference>
<feature type="compositionally biased region" description="Basic and acidic residues" evidence="1">
    <location>
        <begin position="315"/>
        <end position="327"/>
    </location>
</feature>
<dbReference type="AlphaFoldDB" id="A0A644ZKP7"/>
<sequence length="345" mass="35661">MLAVELVQVAVPVDLVRPPREQSHALHSATGRKPPDSAGPLTRTALIRRTGLTRATLVGTGLTRRCSPGRGSPEQSDDVRADVLDHVAGPDRTPADRRDQGRQAGQRLVGHVETWRVRRQQRVAAVGPLLGELVPGVQPGLGDLGHRRHAEEVPDGGVVTQRDDAGVLVDPGQPHPGVEVAAVLERGAQGEAAGRRAGLTDVGSLAGLDGGVVHRADRQGVAEPGVEPVEVGGVAGHVAVAGVEGALRGGPLGGGVRAGRVVGAPQAVGGGTHPGRVTGMAEGAFPGEVAEVLADQVGGDDDLERLMTRGPQLDHLEHQLVQRDQRPESTTVGFTRLEREPGGGQ</sequence>
<feature type="region of interest" description="Disordered" evidence="1">
    <location>
        <begin position="87"/>
        <end position="106"/>
    </location>
</feature>
<evidence type="ECO:0000256" key="1">
    <source>
        <dbReference type="SAM" id="MobiDB-lite"/>
    </source>
</evidence>
<proteinExistence type="predicted"/>